<comment type="subcellular location">
    <subcellularLocation>
        <location evidence="1">Membrane</location>
        <topology evidence="1">Multi-pass membrane protein</topology>
    </subcellularLocation>
</comment>
<evidence type="ECO:0000256" key="6">
    <source>
        <dbReference type="SAM" id="Phobius"/>
    </source>
</evidence>
<feature type="transmembrane region" description="Helical" evidence="6">
    <location>
        <begin position="128"/>
        <end position="147"/>
    </location>
</feature>
<evidence type="ECO:0000256" key="5">
    <source>
        <dbReference type="PROSITE-ProRule" id="PRU00205"/>
    </source>
</evidence>
<evidence type="ECO:0000256" key="3">
    <source>
        <dbReference type="ARBA" id="ARBA00022989"/>
    </source>
</evidence>
<comment type="caution">
    <text evidence="8">The sequence shown here is derived from an EMBL/GenBank/DDBJ whole genome shotgun (WGS) entry which is preliminary data.</text>
</comment>
<dbReference type="PROSITE" id="PS50922">
    <property type="entry name" value="TLC"/>
    <property type="match status" value="1"/>
</dbReference>
<evidence type="ECO:0000313" key="8">
    <source>
        <dbReference type="EMBL" id="KAK3578688.1"/>
    </source>
</evidence>
<feature type="transmembrane region" description="Helical" evidence="6">
    <location>
        <begin position="49"/>
        <end position="74"/>
    </location>
</feature>
<dbReference type="Pfam" id="PF03798">
    <property type="entry name" value="TRAM_LAG1_CLN8"/>
    <property type="match status" value="1"/>
</dbReference>
<accession>A0AAE0RSH8</accession>
<name>A0AAE0RSH8_9BIVA</name>
<feature type="transmembrane region" description="Helical" evidence="6">
    <location>
        <begin position="247"/>
        <end position="271"/>
    </location>
</feature>
<reference evidence="8" key="2">
    <citation type="journal article" date="2021" name="Genome Biol. Evol.">
        <title>Developing a high-quality reference genome for a parasitic bivalve with doubly uniparental inheritance (Bivalvia: Unionida).</title>
        <authorList>
            <person name="Smith C.H."/>
        </authorList>
    </citation>
    <scope>NUCLEOTIDE SEQUENCE</scope>
    <source>
        <strain evidence="8">CHS0354</strain>
        <tissue evidence="8">Mantle</tissue>
    </source>
</reference>
<dbReference type="GO" id="GO:0016020">
    <property type="term" value="C:membrane"/>
    <property type="evidence" value="ECO:0007669"/>
    <property type="project" value="UniProtKB-SubCell"/>
</dbReference>
<keyword evidence="4 5" id="KW-0472">Membrane</keyword>
<evidence type="ECO:0000256" key="4">
    <source>
        <dbReference type="ARBA" id="ARBA00023136"/>
    </source>
</evidence>
<feature type="transmembrane region" description="Helical" evidence="6">
    <location>
        <begin position="86"/>
        <end position="108"/>
    </location>
</feature>
<dbReference type="InterPro" id="IPR006634">
    <property type="entry name" value="TLC-dom"/>
</dbReference>
<keyword evidence="9" id="KW-1185">Reference proteome</keyword>
<dbReference type="PANTHER" id="PTHR13439">
    <property type="entry name" value="CT120 PROTEIN"/>
    <property type="match status" value="1"/>
</dbReference>
<dbReference type="SMART" id="SM00724">
    <property type="entry name" value="TLC"/>
    <property type="match status" value="1"/>
</dbReference>
<keyword evidence="2 5" id="KW-0812">Transmembrane</keyword>
<dbReference type="GO" id="GO:0005783">
    <property type="term" value="C:endoplasmic reticulum"/>
    <property type="evidence" value="ECO:0007669"/>
    <property type="project" value="TreeGrafter"/>
</dbReference>
<evidence type="ECO:0000256" key="2">
    <source>
        <dbReference type="ARBA" id="ARBA00022692"/>
    </source>
</evidence>
<reference evidence="8" key="1">
    <citation type="journal article" date="2021" name="Genome Biol. Evol.">
        <title>A High-Quality Reference Genome for a Parasitic Bivalve with Doubly Uniparental Inheritance (Bivalvia: Unionida).</title>
        <authorList>
            <person name="Smith C.H."/>
        </authorList>
    </citation>
    <scope>NUCLEOTIDE SEQUENCE</scope>
    <source>
        <strain evidence="8">CHS0354</strain>
    </source>
</reference>
<evidence type="ECO:0000313" key="9">
    <source>
        <dbReference type="Proteomes" id="UP001195483"/>
    </source>
</evidence>
<dbReference type="EMBL" id="JAEAOA010000236">
    <property type="protein sequence ID" value="KAK3578688.1"/>
    <property type="molecule type" value="Genomic_DNA"/>
</dbReference>
<dbReference type="InterPro" id="IPR050846">
    <property type="entry name" value="TLCD"/>
</dbReference>
<sequence>MNSFSKVPRNIVTSKRLNSDCCQYIAMGLVEYLHPALEHLDYKQSAVKLTFICASFAFFSALCWLSAVLSGLTLTYRNLRKKEQLFWNLAIVRAAYGVFCTVIGLWAIFFDTELIKDVVNATTPTSYFALAVTVGFFIFECTALLVSDIIYKQFSYLLNLHHWLSLVGYSMLMVMDSPHYFGTCGLILEMSTPFSCICWTLLKSGSAHTLLWKANQFILVHLFHLRSVVECFMWYKTYQNWTRVWEAMPLPMFLALYIQLALVTLVMTPYWTYKKTIQMINPVDWNFEDSDMNKTKNNSTKKDN</sequence>
<evidence type="ECO:0000256" key="1">
    <source>
        <dbReference type="ARBA" id="ARBA00004141"/>
    </source>
</evidence>
<reference evidence="8" key="3">
    <citation type="submission" date="2023-05" db="EMBL/GenBank/DDBJ databases">
        <authorList>
            <person name="Smith C.H."/>
        </authorList>
    </citation>
    <scope>NUCLEOTIDE SEQUENCE</scope>
    <source>
        <strain evidence="8">CHS0354</strain>
        <tissue evidence="8">Mantle</tissue>
    </source>
</reference>
<evidence type="ECO:0000259" key="7">
    <source>
        <dbReference type="PROSITE" id="PS50922"/>
    </source>
</evidence>
<feature type="transmembrane region" description="Helical" evidence="6">
    <location>
        <begin position="154"/>
        <end position="174"/>
    </location>
</feature>
<keyword evidence="3 6" id="KW-1133">Transmembrane helix</keyword>
<organism evidence="8 9">
    <name type="scientific">Potamilus streckersoni</name>
    <dbReference type="NCBI Taxonomy" id="2493646"/>
    <lineage>
        <taxon>Eukaryota</taxon>
        <taxon>Metazoa</taxon>
        <taxon>Spiralia</taxon>
        <taxon>Lophotrochozoa</taxon>
        <taxon>Mollusca</taxon>
        <taxon>Bivalvia</taxon>
        <taxon>Autobranchia</taxon>
        <taxon>Heteroconchia</taxon>
        <taxon>Palaeoheterodonta</taxon>
        <taxon>Unionida</taxon>
        <taxon>Unionoidea</taxon>
        <taxon>Unionidae</taxon>
        <taxon>Ambleminae</taxon>
        <taxon>Lampsilini</taxon>
        <taxon>Potamilus</taxon>
    </lineage>
</organism>
<gene>
    <name evidence="8" type="ORF">CHS0354_002994</name>
</gene>
<proteinExistence type="predicted"/>
<dbReference type="Proteomes" id="UP001195483">
    <property type="component" value="Unassembled WGS sequence"/>
</dbReference>
<dbReference type="GO" id="GO:0055088">
    <property type="term" value="P:lipid homeostasis"/>
    <property type="evidence" value="ECO:0007669"/>
    <property type="project" value="TreeGrafter"/>
</dbReference>
<dbReference type="AlphaFoldDB" id="A0AAE0RSH8"/>
<dbReference type="PANTHER" id="PTHR13439:SF7">
    <property type="entry name" value="PROTEIN CLN8"/>
    <property type="match status" value="1"/>
</dbReference>
<protein>
    <recommendedName>
        <fullName evidence="7">TLC domain-containing protein</fullName>
    </recommendedName>
</protein>
<feature type="domain" description="TLC" evidence="7">
    <location>
        <begin position="85"/>
        <end position="284"/>
    </location>
</feature>